<dbReference type="EMBL" id="MHLL01000037">
    <property type="protein sequence ID" value="OGZ08344.1"/>
    <property type="molecule type" value="Genomic_DNA"/>
</dbReference>
<dbReference type="Proteomes" id="UP000177996">
    <property type="component" value="Unassembled WGS sequence"/>
</dbReference>
<protein>
    <submittedName>
        <fullName evidence="1">Uncharacterized protein</fullName>
    </submittedName>
</protein>
<comment type="caution">
    <text evidence="1">The sequence shown here is derived from an EMBL/GenBank/DDBJ whole genome shotgun (WGS) entry which is preliminary data.</text>
</comment>
<sequence>MGEKDKAKSRAWMQIAFLLTPSAHGFHGDFWYAAKLQQSLGTILWRSDGVYLLRSLPSNATHLLNNELEPNYARFVKSCAKLIAKKLR</sequence>
<name>A0A1G2D3X4_9BACT</name>
<organism evidence="1 2">
    <name type="scientific">Candidatus Lloydbacteria bacterium RIFCSPHIGHO2_02_FULL_50_13</name>
    <dbReference type="NCBI Taxonomy" id="1798661"/>
    <lineage>
        <taxon>Bacteria</taxon>
        <taxon>Candidatus Lloydiibacteriota</taxon>
    </lineage>
</organism>
<gene>
    <name evidence="1" type="ORF">A3D65_00450</name>
</gene>
<evidence type="ECO:0000313" key="1">
    <source>
        <dbReference type="EMBL" id="OGZ08344.1"/>
    </source>
</evidence>
<proteinExistence type="predicted"/>
<dbReference type="AlphaFoldDB" id="A0A1G2D3X4"/>
<evidence type="ECO:0000313" key="2">
    <source>
        <dbReference type="Proteomes" id="UP000177996"/>
    </source>
</evidence>
<reference evidence="1 2" key="1">
    <citation type="journal article" date="2016" name="Nat. Commun.">
        <title>Thousands of microbial genomes shed light on interconnected biogeochemical processes in an aquifer system.</title>
        <authorList>
            <person name="Anantharaman K."/>
            <person name="Brown C.T."/>
            <person name="Hug L.A."/>
            <person name="Sharon I."/>
            <person name="Castelle C.J."/>
            <person name="Probst A.J."/>
            <person name="Thomas B.C."/>
            <person name="Singh A."/>
            <person name="Wilkins M.J."/>
            <person name="Karaoz U."/>
            <person name="Brodie E.L."/>
            <person name="Williams K.H."/>
            <person name="Hubbard S.S."/>
            <person name="Banfield J.F."/>
        </authorList>
    </citation>
    <scope>NUCLEOTIDE SEQUENCE [LARGE SCALE GENOMIC DNA]</scope>
</reference>
<accession>A0A1G2D3X4</accession>